<dbReference type="AlphaFoldDB" id="E8M693"/>
<dbReference type="Proteomes" id="UP000006228">
    <property type="component" value="Unassembled WGS sequence"/>
</dbReference>
<proteinExistence type="predicted"/>
<dbReference type="EMBL" id="AEVT01000058">
    <property type="protein sequence ID" value="EGA70543.1"/>
    <property type="molecule type" value="Genomic_DNA"/>
</dbReference>
<gene>
    <name evidence="1" type="ORF">VISI1226_00720</name>
</gene>
<dbReference type="RefSeq" id="WP_008076531.1">
    <property type="nucleotide sequence ID" value="NZ_AEVT01000058.1"/>
</dbReference>
<dbReference type="OrthoDB" id="6311160at2"/>
<dbReference type="eggNOG" id="ENOG50333S3">
    <property type="taxonomic scope" value="Bacteria"/>
</dbReference>
<sequence length="166" mass="18695">MNSNTRPLFTLVTVCLLILFQPKAWSTPLSMYLHGSIDDKCEINFNYGNVIDLSSDKYEELPFSLYCNQAFGIEISSRNGGLKLNNESQPYLMGYLLEINIDKTKVNQSFDSKELQLTSQVNSFGVIPFSTKGSLKITLNESLLYAGEYSDIVEIDIFPSIHTVTK</sequence>
<comment type="caution">
    <text evidence="1">The sequence shown here is derived from an EMBL/GenBank/DDBJ whole genome shotgun (WGS) entry which is preliminary data.</text>
</comment>
<evidence type="ECO:0000313" key="1">
    <source>
        <dbReference type="EMBL" id="EGA70543.1"/>
    </source>
</evidence>
<organism evidence="1 2">
    <name type="scientific">Vibrio sinaloensis DSM 21326</name>
    <dbReference type="NCBI Taxonomy" id="945550"/>
    <lineage>
        <taxon>Bacteria</taxon>
        <taxon>Pseudomonadati</taxon>
        <taxon>Pseudomonadota</taxon>
        <taxon>Gammaproteobacteria</taxon>
        <taxon>Vibrionales</taxon>
        <taxon>Vibrionaceae</taxon>
        <taxon>Vibrio</taxon>
        <taxon>Vibrio oreintalis group</taxon>
    </lineage>
</organism>
<protein>
    <submittedName>
        <fullName evidence="1">Uncharacterized protein</fullName>
    </submittedName>
</protein>
<accession>E8M693</accession>
<evidence type="ECO:0000313" key="2">
    <source>
        <dbReference type="Proteomes" id="UP000006228"/>
    </source>
</evidence>
<name>E8M693_PHOS4</name>
<dbReference type="GeneID" id="95569118"/>
<reference evidence="1 2" key="1">
    <citation type="journal article" date="2012" name="Int. J. Syst. Evol. Microbiol.">
        <title>Vibrio caribbeanicus sp. nov., isolated from the marine sponge Scleritoderma cyanea.</title>
        <authorList>
            <person name="Hoffmann M."/>
            <person name="Monday S.R."/>
            <person name="Allard M.W."/>
            <person name="Strain E.A."/>
            <person name="Whittaker P."/>
            <person name="Naum M."/>
            <person name="McCarthy P.J."/>
            <person name="Lopez J.V."/>
            <person name="Fischer M."/>
            <person name="Brown E.W."/>
        </authorList>
    </citation>
    <scope>NUCLEOTIDE SEQUENCE [LARGE SCALE GENOMIC DNA]</scope>
    <source>
        <strain evidence="2">DSMZ 21326</strain>
    </source>
</reference>